<protein>
    <submittedName>
        <fullName evidence="1">Uncharacterized protein</fullName>
    </submittedName>
</protein>
<name>A0A8S1LFK4_PARPR</name>
<reference evidence="1" key="1">
    <citation type="submission" date="2021-01" db="EMBL/GenBank/DDBJ databases">
        <authorList>
            <consortium name="Genoscope - CEA"/>
            <person name="William W."/>
        </authorList>
    </citation>
    <scope>NUCLEOTIDE SEQUENCE</scope>
</reference>
<sequence length="66" mass="7655">MSQISNIVHQMNINDSILTKAGLYLGGQDQKRDSKKKKELQSSMNQIRQEAKNQLYYQNSENLILQ</sequence>
<dbReference type="Proteomes" id="UP000688137">
    <property type="component" value="Unassembled WGS sequence"/>
</dbReference>
<proteinExistence type="predicted"/>
<organism evidence="1 2">
    <name type="scientific">Paramecium primaurelia</name>
    <dbReference type="NCBI Taxonomy" id="5886"/>
    <lineage>
        <taxon>Eukaryota</taxon>
        <taxon>Sar</taxon>
        <taxon>Alveolata</taxon>
        <taxon>Ciliophora</taxon>
        <taxon>Intramacronucleata</taxon>
        <taxon>Oligohymenophorea</taxon>
        <taxon>Peniculida</taxon>
        <taxon>Parameciidae</taxon>
        <taxon>Paramecium</taxon>
    </lineage>
</organism>
<evidence type="ECO:0000313" key="1">
    <source>
        <dbReference type="EMBL" id="CAD8065659.1"/>
    </source>
</evidence>
<accession>A0A8S1LFK4</accession>
<evidence type="ECO:0000313" key="2">
    <source>
        <dbReference type="Proteomes" id="UP000688137"/>
    </source>
</evidence>
<dbReference type="AlphaFoldDB" id="A0A8S1LFK4"/>
<comment type="caution">
    <text evidence="1">The sequence shown here is derived from an EMBL/GenBank/DDBJ whole genome shotgun (WGS) entry which is preliminary data.</text>
</comment>
<keyword evidence="2" id="KW-1185">Reference proteome</keyword>
<dbReference type="EMBL" id="CAJJDM010000037">
    <property type="protein sequence ID" value="CAD8065659.1"/>
    <property type="molecule type" value="Genomic_DNA"/>
</dbReference>
<gene>
    <name evidence="1" type="ORF">PPRIM_AZ9-3.1.T0380010</name>
</gene>